<dbReference type="EMBL" id="BLXZ01000001">
    <property type="protein sequence ID" value="GFO66982.1"/>
    <property type="molecule type" value="Genomic_DNA"/>
</dbReference>
<evidence type="ECO:0000313" key="3">
    <source>
        <dbReference type="Proteomes" id="UP000587586"/>
    </source>
</evidence>
<dbReference type="Gene3D" id="1.20.1280.290">
    <property type="match status" value="1"/>
</dbReference>
<dbReference type="GO" id="GO:0051119">
    <property type="term" value="F:sugar transmembrane transporter activity"/>
    <property type="evidence" value="ECO:0007669"/>
    <property type="project" value="InterPro"/>
</dbReference>
<dbReference type="AlphaFoldDB" id="A0A6V8N369"/>
<evidence type="ECO:0000256" key="1">
    <source>
        <dbReference type="SAM" id="Phobius"/>
    </source>
</evidence>
<dbReference type="NCBIfam" id="NF037968">
    <property type="entry name" value="SemiSWEET_2"/>
    <property type="match status" value="1"/>
</dbReference>
<dbReference type="Proteomes" id="UP000587586">
    <property type="component" value="Unassembled WGS sequence"/>
</dbReference>
<evidence type="ECO:0000313" key="2">
    <source>
        <dbReference type="EMBL" id="GFO66982.1"/>
    </source>
</evidence>
<proteinExistence type="predicted"/>
<dbReference type="Pfam" id="PF03083">
    <property type="entry name" value="MtN3_slv"/>
    <property type="match status" value="1"/>
</dbReference>
<dbReference type="RefSeq" id="WP_183359501.1">
    <property type="nucleotide sequence ID" value="NZ_BLXZ01000001.1"/>
</dbReference>
<keyword evidence="1" id="KW-0472">Membrane</keyword>
<keyword evidence="3" id="KW-1185">Reference proteome</keyword>
<dbReference type="InterPro" id="IPR047662">
    <property type="entry name" value="SemiSWEET"/>
</dbReference>
<accession>A0A6V8N369</accession>
<gene>
    <name evidence="2" type="ORF">GMLC_05610</name>
</gene>
<keyword evidence="1" id="KW-0812">Transmembrane</keyword>
<reference evidence="3" key="1">
    <citation type="submission" date="2020-06" db="EMBL/GenBank/DDBJ databases">
        <title>Draft genomic sequecing of Geomonas sp. Red745.</title>
        <authorList>
            <person name="Itoh H."/>
            <person name="Xu Z.X."/>
            <person name="Ushijima N."/>
            <person name="Masuda Y."/>
            <person name="Shiratori Y."/>
            <person name="Senoo K."/>
        </authorList>
    </citation>
    <scope>NUCLEOTIDE SEQUENCE [LARGE SCALE GENOMIC DNA]</scope>
    <source>
        <strain evidence="3">Red745</strain>
    </source>
</reference>
<keyword evidence="1" id="KW-1133">Transmembrane helix</keyword>
<dbReference type="GO" id="GO:0016020">
    <property type="term" value="C:membrane"/>
    <property type="evidence" value="ECO:0007669"/>
    <property type="project" value="InterPro"/>
</dbReference>
<feature type="transmembrane region" description="Helical" evidence="1">
    <location>
        <begin position="63"/>
        <end position="84"/>
    </location>
</feature>
<protein>
    <recommendedName>
        <fullName evidence="4">Sugar transporter SemiSWEET</fullName>
    </recommendedName>
</protein>
<feature type="transmembrane region" description="Helical" evidence="1">
    <location>
        <begin position="37"/>
        <end position="57"/>
    </location>
</feature>
<organism evidence="2 3">
    <name type="scientific">Geomonas limicola</name>
    <dbReference type="NCBI Taxonomy" id="2740186"/>
    <lineage>
        <taxon>Bacteria</taxon>
        <taxon>Pseudomonadati</taxon>
        <taxon>Thermodesulfobacteriota</taxon>
        <taxon>Desulfuromonadia</taxon>
        <taxon>Geobacterales</taxon>
        <taxon>Geobacteraceae</taxon>
        <taxon>Geomonas</taxon>
    </lineage>
</organism>
<name>A0A6V8N369_9BACT</name>
<evidence type="ECO:0008006" key="4">
    <source>
        <dbReference type="Google" id="ProtNLM"/>
    </source>
</evidence>
<feature type="transmembrane region" description="Helical" evidence="1">
    <location>
        <begin position="6"/>
        <end position="25"/>
    </location>
</feature>
<dbReference type="InterPro" id="IPR004316">
    <property type="entry name" value="SWEET_rpt"/>
</dbReference>
<sequence>MTPLTPYIGLVAGFLTSSAAIPQVIKTYRTKHARDLSMWQLVMLNFGMLLWLIYGWQIGDRPLILANTFSIACYSFLIAMKVHYARKGRD</sequence>
<comment type="caution">
    <text evidence="2">The sequence shown here is derived from an EMBL/GenBank/DDBJ whole genome shotgun (WGS) entry which is preliminary data.</text>
</comment>